<dbReference type="InterPro" id="IPR002347">
    <property type="entry name" value="SDR_fam"/>
</dbReference>
<comment type="caution">
    <text evidence="3">The sequence shown here is derived from an EMBL/GenBank/DDBJ whole genome shotgun (WGS) entry which is preliminary data.</text>
</comment>
<dbReference type="PANTHER" id="PTHR43477:SF1">
    <property type="entry name" value="DIHYDROANTICAPSIN 7-DEHYDROGENASE"/>
    <property type="match status" value="1"/>
</dbReference>
<dbReference type="PANTHER" id="PTHR43477">
    <property type="entry name" value="DIHYDROANTICAPSIN 7-DEHYDROGENASE"/>
    <property type="match status" value="1"/>
</dbReference>
<dbReference type="Gene3D" id="3.40.50.720">
    <property type="entry name" value="NAD(P)-binding Rossmann-like Domain"/>
    <property type="match status" value="1"/>
</dbReference>
<dbReference type="Pfam" id="PF13561">
    <property type="entry name" value="adh_short_C2"/>
    <property type="match status" value="1"/>
</dbReference>
<dbReference type="RefSeq" id="WP_085511990.1">
    <property type="nucleotide sequence ID" value="NZ_FXAP01000003.1"/>
</dbReference>
<evidence type="ECO:0000313" key="3">
    <source>
        <dbReference type="EMBL" id="ROR80509.1"/>
    </source>
</evidence>
<dbReference type="CDD" id="cd11731">
    <property type="entry name" value="Lin1944_like_SDR_c"/>
    <property type="match status" value="1"/>
</dbReference>
<comment type="similarity">
    <text evidence="1">Belongs to the short-chain dehydrogenases/reductases (SDR) family.</text>
</comment>
<dbReference type="EMBL" id="RKHL01000001">
    <property type="protein sequence ID" value="ROR80509.1"/>
    <property type="molecule type" value="Genomic_DNA"/>
</dbReference>
<evidence type="ECO:0000313" key="4">
    <source>
        <dbReference type="Proteomes" id="UP000266915"/>
    </source>
</evidence>
<evidence type="ECO:0000256" key="1">
    <source>
        <dbReference type="ARBA" id="ARBA00006484"/>
    </source>
</evidence>
<name>A0A3N2BZ26_9MICO</name>
<dbReference type="Proteomes" id="UP000266915">
    <property type="component" value="Unassembled WGS sequence"/>
</dbReference>
<sequence length="197" mass="20221">MRILLIGASGHVGRAAQDALAERHEVIAVSRSTAPAVDTTDEASIEALFAEVGEVDAVIVAVGSVPFKPVEELTRDDYRAAFLGKVLSQLDVVRIGTPFVRDGGSFTLTTGILAREPIATGAAASMANGAVESFVIGAAPELPRGIRINAISPTVLAEATGYHDAFPGFAPVASDVVGLAFVRAVEGVGTGRVLALD</sequence>
<dbReference type="GO" id="GO:0016491">
    <property type="term" value="F:oxidoreductase activity"/>
    <property type="evidence" value="ECO:0007669"/>
    <property type="project" value="UniProtKB-KW"/>
</dbReference>
<reference evidence="3 4" key="1">
    <citation type="submission" date="2018-11" db="EMBL/GenBank/DDBJ databases">
        <title>Sequencing the genomes of 1000 actinobacteria strains.</title>
        <authorList>
            <person name="Klenk H.-P."/>
        </authorList>
    </citation>
    <scope>NUCLEOTIDE SEQUENCE [LARGE SCALE GENOMIC DNA]</scope>
    <source>
        <strain evidence="3 4">DSM 14012</strain>
    </source>
</reference>
<accession>A0A3N2BZ26</accession>
<gene>
    <name evidence="3" type="ORF">EDD42_0550</name>
</gene>
<proteinExistence type="inferred from homology"/>
<protein>
    <submittedName>
        <fullName evidence="3">NADP-dependent 3-hydroxy acid dehydrogenase YdfG</fullName>
    </submittedName>
</protein>
<evidence type="ECO:0000256" key="2">
    <source>
        <dbReference type="ARBA" id="ARBA00023002"/>
    </source>
</evidence>
<keyword evidence="4" id="KW-1185">Reference proteome</keyword>
<keyword evidence="2" id="KW-0560">Oxidoreductase</keyword>
<organism evidence="3 4">
    <name type="scientific">Plantibacter flavus</name>
    <dbReference type="NCBI Taxonomy" id="150123"/>
    <lineage>
        <taxon>Bacteria</taxon>
        <taxon>Bacillati</taxon>
        <taxon>Actinomycetota</taxon>
        <taxon>Actinomycetes</taxon>
        <taxon>Micrococcales</taxon>
        <taxon>Microbacteriaceae</taxon>
        <taxon>Plantibacter</taxon>
    </lineage>
</organism>
<dbReference type="InterPro" id="IPR036291">
    <property type="entry name" value="NAD(P)-bd_dom_sf"/>
</dbReference>
<dbReference type="AlphaFoldDB" id="A0A3N2BZ26"/>
<dbReference type="NCBIfam" id="NF005754">
    <property type="entry name" value="PRK07578.1"/>
    <property type="match status" value="1"/>
</dbReference>
<dbReference type="SUPFAM" id="SSF51735">
    <property type="entry name" value="NAD(P)-binding Rossmann-fold domains"/>
    <property type="match status" value="1"/>
</dbReference>
<dbReference type="InterPro" id="IPR051122">
    <property type="entry name" value="SDR_DHRS6-like"/>
</dbReference>